<protein>
    <submittedName>
        <fullName evidence="1">Threonine--tRNA ligase</fullName>
    </submittedName>
</protein>
<dbReference type="GO" id="GO:0016874">
    <property type="term" value="F:ligase activity"/>
    <property type="evidence" value="ECO:0007669"/>
    <property type="project" value="UniProtKB-KW"/>
</dbReference>
<keyword evidence="1" id="KW-0436">Ligase</keyword>
<reference evidence="1" key="1">
    <citation type="submission" date="2021-07" db="EMBL/GenBank/DDBJ databases">
        <authorList>
            <person name="Catto M.A."/>
            <person name="Jacobson A."/>
            <person name="Kennedy G."/>
            <person name="Labadie P."/>
            <person name="Hunt B.G."/>
            <person name="Srinivasan R."/>
        </authorList>
    </citation>
    <scope>NUCLEOTIDE SEQUENCE</scope>
    <source>
        <strain evidence="1">PL_HMW_Pooled</strain>
        <tissue evidence="1">Head</tissue>
    </source>
</reference>
<dbReference type="Proteomes" id="UP001219518">
    <property type="component" value="Unassembled WGS sequence"/>
</dbReference>
<organism evidence="1 2">
    <name type="scientific">Frankliniella fusca</name>
    <dbReference type="NCBI Taxonomy" id="407009"/>
    <lineage>
        <taxon>Eukaryota</taxon>
        <taxon>Metazoa</taxon>
        <taxon>Ecdysozoa</taxon>
        <taxon>Arthropoda</taxon>
        <taxon>Hexapoda</taxon>
        <taxon>Insecta</taxon>
        <taxon>Pterygota</taxon>
        <taxon>Neoptera</taxon>
        <taxon>Paraneoptera</taxon>
        <taxon>Thysanoptera</taxon>
        <taxon>Terebrantia</taxon>
        <taxon>Thripoidea</taxon>
        <taxon>Thripidae</taxon>
        <taxon>Frankliniella</taxon>
    </lineage>
</organism>
<reference evidence="1" key="2">
    <citation type="journal article" date="2023" name="BMC Genomics">
        <title>Pest status, molecular evolution, and epigenetic factors derived from the genome assembly of Frankliniella fusca, a thysanopteran phytovirus vector.</title>
        <authorList>
            <person name="Catto M.A."/>
            <person name="Labadie P.E."/>
            <person name="Jacobson A.L."/>
            <person name="Kennedy G.G."/>
            <person name="Srinivasan R."/>
            <person name="Hunt B.G."/>
        </authorList>
    </citation>
    <scope>NUCLEOTIDE SEQUENCE</scope>
    <source>
        <strain evidence="1">PL_HMW_Pooled</strain>
    </source>
</reference>
<accession>A0AAE1HNN6</accession>
<proteinExistence type="predicted"/>
<keyword evidence="2" id="KW-1185">Reference proteome</keyword>
<evidence type="ECO:0000313" key="1">
    <source>
        <dbReference type="EMBL" id="KAK3924612.1"/>
    </source>
</evidence>
<dbReference type="AlphaFoldDB" id="A0AAE1HNN6"/>
<sequence>MRLIPEHAIKMARAKNCELFTNVFGCVLPDLPLGVGLNATALDVMRVCFFHTRELGATKVEAIRVAARLVRAAWLRENKEVINENSVVARIGKLYTEFDSLRKATSTKCFEEKLAKFQDSLQSHFDIGRRGHGQTPPNPKVKRAALSLAEKGRVRKPRRILHSDMGDSTDSAVELEEAEARENSDEEFTIDDPLPSDSVALDDCVDREELLLGLDRAHISSRDAFRNLSMAARYFRLDIKSLKISRTSIRRKRKRARNSLWLGIKESFKPSGPLTVHWDGIKVSRLRGRGKVKRLPVIVTGKGVDQILGGNIIDSSSGDSQCGQIVKDLTEWQCVENVSAPTPVTGLVLL</sequence>
<comment type="caution">
    <text evidence="1">The sequence shown here is derived from an EMBL/GenBank/DDBJ whole genome shotgun (WGS) entry which is preliminary data.</text>
</comment>
<name>A0AAE1HNN6_9NEOP</name>
<dbReference type="EMBL" id="JAHWGI010001195">
    <property type="protein sequence ID" value="KAK3924612.1"/>
    <property type="molecule type" value="Genomic_DNA"/>
</dbReference>
<gene>
    <name evidence="1" type="ORF">KUF71_012745</name>
</gene>
<evidence type="ECO:0000313" key="2">
    <source>
        <dbReference type="Proteomes" id="UP001219518"/>
    </source>
</evidence>